<feature type="transmembrane region" description="Helical" evidence="1">
    <location>
        <begin position="129"/>
        <end position="153"/>
    </location>
</feature>
<feature type="transmembrane region" description="Helical" evidence="1">
    <location>
        <begin position="34"/>
        <end position="57"/>
    </location>
</feature>
<feature type="transmembrane region" description="Helical" evidence="1">
    <location>
        <begin position="104"/>
        <end position="123"/>
    </location>
</feature>
<dbReference type="GO" id="GO:0008028">
    <property type="term" value="F:monocarboxylic acid transmembrane transporter activity"/>
    <property type="evidence" value="ECO:0007669"/>
    <property type="project" value="TreeGrafter"/>
</dbReference>
<reference evidence="2" key="1">
    <citation type="submission" date="2021-02" db="EMBL/GenBank/DDBJ databases">
        <authorList>
            <person name="Nowell W R."/>
        </authorList>
    </citation>
    <scope>NUCLEOTIDE SEQUENCE</scope>
</reference>
<feature type="transmembrane region" description="Helical" evidence="1">
    <location>
        <begin position="463"/>
        <end position="479"/>
    </location>
</feature>
<name>A0A815R1H5_9BILA</name>
<dbReference type="PANTHER" id="PTHR11360:SF286">
    <property type="entry name" value="GH22266P"/>
    <property type="match status" value="1"/>
</dbReference>
<accession>A0A815R1H5</accession>
<protein>
    <recommendedName>
        <fullName evidence="4">Major facilitator superfamily (MFS) profile domain-containing protein</fullName>
    </recommendedName>
</protein>
<feature type="transmembrane region" description="Helical" evidence="1">
    <location>
        <begin position="72"/>
        <end position="92"/>
    </location>
</feature>
<dbReference type="InterPro" id="IPR011701">
    <property type="entry name" value="MFS"/>
</dbReference>
<feature type="transmembrane region" description="Helical" evidence="1">
    <location>
        <begin position="485"/>
        <end position="506"/>
    </location>
</feature>
<comment type="caution">
    <text evidence="2">The sequence shown here is derived from an EMBL/GenBank/DDBJ whole genome shotgun (WGS) entry which is preliminary data.</text>
</comment>
<feature type="transmembrane region" description="Helical" evidence="1">
    <location>
        <begin position="518"/>
        <end position="537"/>
    </location>
</feature>
<keyword evidence="1" id="KW-0472">Membrane</keyword>
<dbReference type="Gene3D" id="1.20.1250.20">
    <property type="entry name" value="MFS general substrate transporter like domains"/>
    <property type="match status" value="2"/>
</dbReference>
<feature type="transmembrane region" description="Helical" evidence="1">
    <location>
        <begin position="549"/>
        <end position="571"/>
    </location>
</feature>
<evidence type="ECO:0008006" key="4">
    <source>
        <dbReference type="Google" id="ProtNLM"/>
    </source>
</evidence>
<feature type="transmembrane region" description="Helical" evidence="1">
    <location>
        <begin position="392"/>
        <end position="416"/>
    </location>
</feature>
<dbReference type="Pfam" id="PF07690">
    <property type="entry name" value="MFS_1"/>
    <property type="match status" value="2"/>
</dbReference>
<organism evidence="2 3">
    <name type="scientific">Rotaria sordida</name>
    <dbReference type="NCBI Taxonomy" id="392033"/>
    <lineage>
        <taxon>Eukaryota</taxon>
        <taxon>Metazoa</taxon>
        <taxon>Spiralia</taxon>
        <taxon>Gnathifera</taxon>
        <taxon>Rotifera</taxon>
        <taxon>Eurotatoria</taxon>
        <taxon>Bdelloidea</taxon>
        <taxon>Philodinida</taxon>
        <taxon>Philodinidae</taxon>
        <taxon>Rotaria</taxon>
    </lineage>
</organism>
<evidence type="ECO:0000313" key="2">
    <source>
        <dbReference type="EMBL" id="CAF1471170.1"/>
    </source>
</evidence>
<dbReference type="PANTHER" id="PTHR11360">
    <property type="entry name" value="MONOCARBOXYLATE TRANSPORTER"/>
    <property type="match status" value="1"/>
</dbReference>
<sequence>MPLKDKSKKNQFEDVQQIDDDGYEYVTIPPDGGYGWIVALAAMLCNLVCDGTLFAFGTMKLHLQKHFQCSDMLILMVGSVPCGVYLLVGPIVSGLANRYGCRRIIIIGSIGAATCIGLSTLSPNVGTMMIIYGVFGGVFFGMVYLPSVVMVSFYFDSKRAIANGLVTAGTGMGALTFGPLADYLMGKLGWKVGLLIFAGMMLTCILFGAIMKPLKPQRIPIEQSETQSQEFIDIISDPLTSSSSCEEATTNEINLPLISANDNATLKTNSSTVHNIEACGISSLAVPSSQIRVRTISTSSRASSTTSAGHRLGVLNPEHAARPLYKKDALFTGSRLQLHASHLSLHSNPYMASITNIPAAINEINKKQTASRAFVDILSTMIDFSILKNKQMLLICIGNIFSMLGYFLPIMCLVSFATEDLKVNQTHASFLLTIFGFFNTLGRFAGGLITMIPHFSALHVHNVLLYTAGVLTVIASYAYNFTTCAIYAGLCGFAIAPHMSLLPSIICDCVGLDRYTTAFGILFLFRGVTSIIGPPAAGFLKDYTKQYSLAFAVGGAMIIIGAFFHVALSYFEPELIKDKEAEDEHEEVV</sequence>
<dbReference type="InterPro" id="IPR036259">
    <property type="entry name" value="MFS_trans_sf"/>
</dbReference>
<evidence type="ECO:0000313" key="3">
    <source>
        <dbReference type="Proteomes" id="UP000663870"/>
    </source>
</evidence>
<proteinExistence type="predicted"/>
<feature type="transmembrane region" description="Helical" evidence="1">
    <location>
        <begin position="428"/>
        <end position="451"/>
    </location>
</feature>
<keyword evidence="1" id="KW-1133">Transmembrane helix</keyword>
<gene>
    <name evidence="2" type="ORF">JXQ802_LOCUS38747</name>
</gene>
<dbReference type="AlphaFoldDB" id="A0A815R1H5"/>
<keyword evidence="1" id="KW-0812">Transmembrane</keyword>
<dbReference type="Proteomes" id="UP000663870">
    <property type="component" value="Unassembled WGS sequence"/>
</dbReference>
<dbReference type="EMBL" id="CAJNOL010002172">
    <property type="protein sequence ID" value="CAF1471170.1"/>
    <property type="molecule type" value="Genomic_DNA"/>
</dbReference>
<feature type="transmembrane region" description="Helical" evidence="1">
    <location>
        <begin position="192"/>
        <end position="211"/>
    </location>
</feature>
<dbReference type="InterPro" id="IPR050327">
    <property type="entry name" value="Proton-linked_MCT"/>
</dbReference>
<dbReference type="SUPFAM" id="SSF103473">
    <property type="entry name" value="MFS general substrate transporter"/>
    <property type="match status" value="1"/>
</dbReference>
<keyword evidence="3" id="KW-1185">Reference proteome</keyword>
<evidence type="ECO:0000256" key="1">
    <source>
        <dbReference type="SAM" id="Phobius"/>
    </source>
</evidence>
<feature type="transmembrane region" description="Helical" evidence="1">
    <location>
        <begin position="160"/>
        <end position="180"/>
    </location>
</feature>